<name>A0ACA9S7Q5_9GLOM</name>
<proteinExistence type="predicted"/>
<comment type="caution">
    <text evidence="1">The sequence shown here is derived from an EMBL/GenBank/DDBJ whole genome shotgun (WGS) entry which is preliminary data.</text>
</comment>
<sequence>MANIQFKVDLLEDQNSKLIAEIAELKREKVEFLAKEARSMARIIELEQFIKEKFRSKIAKLEYIIEENRLKISRSEENCNKTITNKQDIPPTEEILPTSSENNFD</sequence>
<dbReference type="EMBL" id="CAJVQC010099288">
    <property type="protein sequence ID" value="CAG8830512.1"/>
    <property type="molecule type" value="Genomic_DNA"/>
</dbReference>
<organism evidence="1 2">
    <name type="scientific">Racocetra persica</name>
    <dbReference type="NCBI Taxonomy" id="160502"/>
    <lineage>
        <taxon>Eukaryota</taxon>
        <taxon>Fungi</taxon>
        <taxon>Fungi incertae sedis</taxon>
        <taxon>Mucoromycota</taxon>
        <taxon>Glomeromycotina</taxon>
        <taxon>Glomeromycetes</taxon>
        <taxon>Diversisporales</taxon>
        <taxon>Gigasporaceae</taxon>
        <taxon>Racocetra</taxon>
    </lineage>
</organism>
<evidence type="ECO:0000313" key="2">
    <source>
        <dbReference type="Proteomes" id="UP000789920"/>
    </source>
</evidence>
<accession>A0ACA9S7Q5</accession>
<protein>
    <submittedName>
        <fullName evidence="1">30805_t:CDS:1</fullName>
    </submittedName>
</protein>
<reference evidence="1" key="1">
    <citation type="submission" date="2021-06" db="EMBL/GenBank/DDBJ databases">
        <authorList>
            <person name="Kallberg Y."/>
            <person name="Tangrot J."/>
            <person name="Rosling A."/>
        </authorList>
    </citation>
    <scope>NUCLEOTIDE SEQUENCE</scope>
    <source>
        <strain evidence="1">MA461A</strain>
    </source>
</reference>
<feature type="non-terminal residue" evidence="1">
    <location>
        <position position="105"/>
    </location>
</feature>
<dbReference type="Proteomes" id="UP000789920">
    <property type="component" value="Unassembled WGS sequence"/>
</dbReference>
<gene>
    <name evidence="1" type="ORF">RPERSI_LOCUS27832</name>
</gene>
<keyword evidence="2" id="KW-1185">Reference proteome</keyword>
<evidence type="ECO:0000313" key="1">
    <source>
        <dbReference type="EMBL" id="CAG8830512.1"/>
    </source>
</evidence>